<feature type="domain" description="Gelsolin-like" evidence="4">
    <location>
        <begin position="645"/>
        <end position="715"/>
    </location>
</feature>
<dbReference type="SMART" id="SM00369">
    <property type="entry name" value="LRR_TYP"/>
    <property type="match status" value="9"/>
</dbReference>
<evidence type="ECO:0000256" key="1">
    <source>
        <dbReference type="ARBA" id="ARBA00022614"/>
    </source>
</evidence>
<proteinExistence type="predicted"/>
<reference evidence="5" key="1">
    <citation type="submission" date="2018-10" db="EMBL/GenBank/DDBJ databases">
        <title>Transcriptome assembly of Aceria tosichella (Wheat curl mite) Type 2.</title>
        <authorList>
            <person name="Scully E.D."/>
            <person name="Geib S.M."/>
            <person name="Palmer N.A."/>
            <person name="Gupta A.K."/>
            <person name="Sarath G."/>
            <person name="Tatineni S."/>
        </authorList>
    </citation>
    <scope>NUCLEOTIDE SEQUENCE</scope>
    <source>
        <strain evidence="5">LincolnNE</strain>
    </source>
</reference>
<dbReference type="InterPro" id="IPR032675">
    <property type="entry name" value="LRR_dom_sf"/>
</dbReference>
<dbReference type="Pfam" id="PF00560">
    <property type="entry name" value="LRR_1"/>
    <property type="match status" value="1"/>
</dbReference>
<dbReference type="CDD" id="cd11290">
    <property type="entry name" value="gelsolin_S1_like"/>
    <property type="match status" value="1"/>
</dbReference>
<dbReference type="PROSITE" id="PS51450">
    <property type="entry name" value="LRR"/>
    <property type="match status" value="6"/>
</dbReference>
<dbReference type="GO" id="GO:0015629">
    <property type="term" value="C:actin cytoskeleton"/>
    <property type="evidence" value="ECO:0007669"/>
    <property type="project" value="TreeGrafter"/>
</dbReference>
<evidence type="ECO:0000256" key="3">
    <source>
        <dbReference type="SAM" id="Coils"/>
    </source>
</evidence>
<feature type="domain" description="Gelsolin-like" evidence="4">
    <location>
        <begin position="525"/>
        <end position="598"/>
    </location>
</feature>
<evidence type="ECO:0000313" key="5">
    <source>
        <dbReference type="EMBL" id="MDE52137.1"/>
    </source>
</evidence>
<dbReference type="GO" id="GO:0030239">
    <property type="term" value="P:myofibril assembly"/>
    <property type="evidence" value="ECO:0007669"/>
    <property type="project" value="TreeGrafter"/>
</dbReference>
<dbReference type="InterPro" id="IPR007123">
    <property type="entry name" value="Gelsolin-like_dom"/>
</dbReference>
<dbReference type="SMART" id="SM00364">
    <property type="entry name" value="LRR_BAC"/>
    <property type="match status" value="7"/>
</dbReference>
<sequence length="1293" mass="148458">MASSTGVLPFLRGANFSHNNFQGENFPRSINQMQGLKWLKLNSTKLDWIPEEFATFEKLDTLNLSHNNLTSLVGELVCLKNLKFLCCRHNKILSENIPVDLFKITTLTVLDLSHNNLKVIPKSLEECKSLTVLNLSHNYLSNIPEQLFRQQIELTHLNLSDNQLETIPPSLGRLSKLKELILNNNPLKGSKLMQIERIKTLCSLHLANTQRNNDNTPQILLGELTNLVELNLSSNEIVKVPYDLSNLVKLKRLNLSENMIERMPDDFGTWWPNLETLSLSGNKLKELSPTLCKLCNLKRLYLNDNMLTFEGLPAALGKLHQLEVFMAARNNLELIPESIFRCGRLKKLILTSNKLITLPDTIHLLYDLEVLDLSNNPDLIMPPKPVSDSAKNSEFYNIDFSLNTQLRLAGDPDLAKLPITQTSAIKDPIARKLRLRKRAKEDVDQETNQAQVLKGMRALVLEKESLASKQTDFLEPDLKPKRWDEILEKPPIDYSDFFDETTGQIQGLTIWEIENFCPVLMDSSLHGKFFDADCYIVLSTQIDENLSLNWKIFYWIGTEASLDKKACSAIHAVGLRNHLNAYCRTIREEQGDESDEFLSLFPDGIDYVRGARTTSGFYTVEETEYPHRMFRLHEVAEKTRQLHLETVEMSSNSLDSRLVFLIDIGSKIFIWNGMRSKNTTRQKARLFGEKLNKEERKNKAELVFCEQGDEPPELLEELNLTDPLPKIPFATIDLSEDFEVDNYVPLKPVLYQISIGVGYIELLQIDFKPGHLLTKFLVASNVYILDCYADLFVWLGRKSSKLARNAALKLAQELFSMMNRPSFATITSCLQGTESQFLKSKFRDWDDVIAVDYTRTAESVSKTGADLSKWMSVQKVKIDLASLFAPIPEAPTEEQAQILIEDWNDELEMIDTFILEKGKRFVKLPQEEFGHFYSEDCYVFLCRYFVPYEDTNSSDERLNEEGEELRLPNGVVSQQNGDTQLHQEDDFKCVVYFWQGRQASKMGWLTFTFSLQKKFEALFGNKLEVVQMHQQQENIKFLSHFKRKFIIHHGKRKSGLPQKPIGLYHLRSNRNPLTLRCIEIEPDSSRLNSGFCYIARINKLSLNGFSNESQDQHQPEVSSKIYVWVGSKSIPSEAKIAEEMAKEKFTIGCKEVLVETIQEGNEPDEFWNALGGRQPYDTDSSFMQYTRLFRGSNDKGYFSISEKCSDFCQDDLSDDDIMILDNGSQVFLWIGPKSSEVEVKLAYKSAQVYVQNLRLKDPNPRQLMLTFKGKESRKFTKCFHAWSNHKVIQDPRP</sequence>
<dbReference type="GO" id="GO:0051014">
    <property type="term" value="P:actin filament severing"/>
    <property type="evidence" value="ECO:0007669"/>
    <property type="project" value="TreeGrafter"/>
</dbReference>
<dbReference type="Gene3D" id="3.40.20.10">
    <property type="entry name" value="Severin"/>
    <property type="match status" value="6"/>
</dbReference>
<keyword evidence="2" id="KW-0677">Repeat</keyword>
<dbReference type="GO" id="GO:0051016">
    <property type="term" value="P:barbed-end actin filament capping"/>
    <property type="evidence" value="ECO:0007669"/>
    <property type="project" value="TreeGrafter"/>
</dbReference>
<dbReference type="PRINTS" id="PR00019">
    <property type="entry name" value="LEURICHRPT"/>
</dbReference>
<dbReference type="CDD" id="cd11280">
    <property type="entry name" value="gelsolin_like"/>
    <property type="match status" value="2"/>
</dbReference>
<dbReference type="EMBL" id="GGYP01007366">
    <property type="protein sequence ID" value="MDE52137.1"/>
    <property type="molecule type" value="Transcribed_RNA"/>
</dbReference>
<dbReference type="InterPro" id="IPR003591">
    <property type="entry name" value="Leu-rich_rpt_typical-subtyp"/>
</dbReference>
<dbReference type="GO" id="GO:0005737">
    <property type="term" value="C:cytoplasm"/>
    <property type="evidence" value="ECO:0007669"/>
    <property type="project" value="TreeGrafter"/>
</dbReference>
<keyword evidence="1" id="KW-0433">Leucine-rich repeat</keyword>
<dbReference type="InterPro" id="IPR029006">
    <property type="entry name" value="ADF-H/Gelsolin-like_dom_sf"/>
</dbReference>
<dbReference type="SMART" id="SM00262">
    <property type="entry name" value="GEL"/>
    <property type="match status" value="6"/>
</dbReference>
<dbReference type="Pfam" id="PF13855">
    <property type="entry name" value="LRR_8"/>
    <property type="match status" value="3"/>
</dbReference>
<keyword evidence="3" id="KW-0175">Coiled coil</keyword>
<evidence type="ECO:0000256" key="2">
    <source>
        <dbReference type="ARBA" id="ARBA00022737"/>
    </source>
</evidence>
<dbReference type="FunFam" id="3.40.20.10:FF:000034">
    <property type="entry name" value="protein flightless-1 homolog isoform X1"/>
    <property type="match status" value="1"/>
</dbReference>
<dbReference type="CDD" id="cd11288">
    <property type="entry name" value="gelsolin_S5_like"/>
    <property type="match status" value="1"/>
</dbReference>
<dbReference type="PANTHER" id="PTHR11977">
    <property type="entry name" value="VILLIN"/>
    <property type="match status" value="1"/>
</dbReference>
<protein>
    <submittedName>
        <fullName evidence="5">Protein flightless-1</fullName>
    </submittedName>
</protein>
<feature type="domain" description="Gelsolin-like" evidence="4">
    <location>
        <begin position="1201"/>
        <end position="1275"/>
    </location>
</feature>
<dbReference type="PRINTS" id="PR00597">
    <property type="entry name" value="GELSOLIN"/>
</dbReference>
<dbReference type="GO" id="GO:0008154">
    <property type="term" value="P:actin polymerization or depolymerization"/>
    <property type="evidence" value="ECO:0007669"/>
    <property type="project" value="TreeGrafter"/>
</dbReference>
<dbReference type="InterPro" id="IPR007122">
    <property type="entry name" value="Villin/Gelsolin"/>
</dbReference>
<dbReference type="PANTHER" id="PTHR11977:SF51">
    <property type="entry name" value="PROTEIN FLIGHTLESS-1 HOMOLOG"/>
    <property type="match status" value="1"/>
</dbReference>
<dbReference type="InterPro" id="IPR001611">
    <property type="entry name" value="Leu-rich_rpt"/>
</dbReference>
<dbReference type="CDD" id="cd11291">
    <property type="entry name" value="gelsolin_S6_like"/>
    <property type="match status" value="1"/>
</dbReference>
<accession>A0A6G1SPN0</accession>
<dbReference type="Gene3D" id="3.80.10.10">
    <property type="entry name" value="Ribonuclease Inhibitor"/>
    <property type="match status" value="3"/>
</dbReference>
<dbReference type="Pfam" id="PF00626">
    <property type="entry name" value="Gelsolin"/>
    <property type="match status" value="4"/>
</dbReference>
<dbReference type="GO" id="GO:0051015">
    <property type="term" value="F:actin filament binding"/>
    <property type="evidence" value="ECO:0007669"/>
    <property type="project" value="InterPro"/>
</dbReference>
<feature type="coiled-coil region" evidence="3">
    <location>
        <begin position="429"/>
        <end position="456"/>
    </location>
</feature>
<dbReference type="GO" id="GO:0005634">
    <property type="term" value="C:nucleus"/>
    <property type="evidence" value="ECO:0007669"/>
    <property type="project" value="TreeGrafter"/>
</dbReference>
<feature type="domain" description="Gelsolin-like" evidence="4">
    <location>
        <begin position="769"/>
        <end position="835"/>
    </location>
</feature>
<organism evidence="5">
    <name type="scientific">Aceria tosichella</name>
    <name type="common">wheat curl mite</name>
    <dbReference type="NCBI Taxonomy" id="561515"/>
    <lineage>
        <taxon>Eukaryota</taxon>
        <taxon>Metazoa</taxon>
        <taxon>Ecdysozoa</taxon>
        <taxon>Arthropoda</taxon>
        <taxon>Chelicerata</taxon>
        <taxon>Arachnida</taxon>
        <taxon>Acari</taxon>
        <taxon>Acariformes</taxon>
        <taxon>Trombidiformes</taxon>
        <taxon>Prostigmata</taxon>
        <taxon>Eupodina</taxon>
        <taxon>Eriophyoidea</taxon>
        <taxon>Eriophyidae</taxon>
        <taxon>Eriophyinae</taxon>
        <taxon>Aceriini</taxon>
        <taxon>Aceria</taxon>
    </lineage>
</organism>
<gene>
    <name evidence="5" type="primary">fliI</name>
    <name evidence="5" type="ORF">g.10138</name>
</gene>
<evidence type="ECO:0000259" key="4">
    <source>
        <dbReference type="Pfam" id="PF00626"/>
    </source>
</evidence>
<dbReference type="GO" id="GO:0005546">
    <property type="term" value="F:phosphatidylinositol-4,5-bisphosphate binding"/>
    <property type="evidence" value="ECO:0007669"/>
    <property type="project" value="TreeGrafter"/>
</dbReference>
<name>A0A6G1SPN0_9ACAR</name>
<dbReference type="SUPFAM" id="SSF52058">
    <property type="entry name" value="L domain-like"/>
    <property type="match status" value="2"/>
</dbReference>
<dbReference type="SMART" id="SM00365">
    <property type="entry name" value="LRR_SD22"/>
    <property type="match status" value="5"/>
</dbReference>
<dbReference type="SUPFAM" id="SSF55753">
    <property type="entry name" value="Actin depolymerizing proteins"/>
    <property type="match status" value="6"/>
</dbReference>